<protein>
    <recommendedName>
        <fullName evidence="12">Sensor protein KdpD transmembrane domain-containing protein</fullName>
    </recommendedName>
</protein>
<evidence type="ECO:0000256" key="10">
    <source>
        <dbReference type="ARBA" id="ARBA00023136"/>
    </source>
</evidence>
<comment type="caution">
    <text evidence="13">The sequence shown here is derived from an EMBL/GenBank/DDBJ whole genome shotgun (WGS) entry which is preliminary data.</text>
</comment>
<keyword evidence="2" id="KW-0597">Phosphoprotein</keyword>
<proteinExistence type="predicted"/>
<dbReference type="InterPro" id="IPR025201">
    <property type="entry name" value="KdpD_TM"/>
</dbReference>
<evidence type="ECO:0000256" key="8">
    <source>
        <dbReference type="ARBA" id="ARBA00022989"/>
    </source>
</evidence>
<evidence type="ECO:0000256" key="5">
    <source>
        <dbReference type="ARBA" id="ARBA00022741"/>
    </source>
</evidence>
<gene>
    <name evidence="13" type="ORF">KSB_74070</name>
</gene>
<evidence type="ECO:0000313" key="14">
    <source>
        <dbReference type="Proteomes" id="UP000654345"/>
    </source>
</evidence>
<dbReference type="RefSeq" id="WP_201375170.1">
    <property type="nucleotide sequence ID" value="NZ_BNJG01000003.1"/>
</dbReference>
<dbReference type="PANTHER" id="PTHR45569:SF1">
    <property type="entry name" value="SENSOR PROTEIN KDPD"/>
    <property type="match status" value="1"/>
</dbReference>
<feature type="transmembrane region" description="Helical" evidence="11">
    <location>
        <begin position="101"/>
        <end position="121"/>
    </location>
</feature>
<evidence type="ECO:0000256" key="7">
    <source>
        <dbReference type="ARBA" id="ARBA00022840"/>
    </source>
</evidence>
<keyword evidence="4 11" id="KW-0812">Transmembrane</keyword>
<dbReference type="InterPro" id="IPR038318">
    <property type="entry name" value="KdpD_sf"/>
</dbReference>
<dbReference type="SUPFAM" id="SSF55781">
    <property type="entry name" value="GAF domain-like"/>
    <property type="match status" value="1"/>
</dbReference>
<dbReference type="Gene3D" id="1.20.120.620">
    <property type="entry name" value="Backbone structure of the membrane domain of e. Coli histidine kinase receptor kdpd"/>
    <property type="match status" value="1"/>
</dbReference>
<keyword evidence="5" id="KW-0547">Nucleotide-binding</keyword>
<keyword evidence="14" id="KW-1185">Reference proteome</keyword>
<dbReference type="EMBL" id="BNJG01000003">
    <property type="protein sequence ID" value="GHO58932.1"/>
    <property type="molecule type" value="Genomic_DNA"/>
</dbReference>
<reference evidence="13 14" key="1">
    <citation type="journal article" date="2021" name="Int. J. Syst. Evol. Microbiol.">
        <title>Reticulibacter mediterranei gen. nov., sp. nov., within the new family Reticulibacteraceae fam. nov., and Ktedonospora formicarum gen. nov., sp. nov., Ktedonobacter robiniae sp. nov., Dictyobacter formicarum sp. nov. and Dictyobacter arantiisoli sp. nov., belonging to the class Ktedonobacteria.</title>
        <authorList>
            <person name="Yabe S."/>
            <person name="Zheng Y."/>
            <person name="Wang C.M."/>
            <person name="Sakai Y."/>
            <person name="Abe K."/>
            <person name="Yokota A."/>
            <person name="Donadio S."/>
            <person name="Cavaletti L."/>
            <person name="Monciardini P."/>
        </authorList>
    </citation>
    <scope>NUCLEOTIDE SEQUENCE [LARGE SCALE GENOMIC DNA]</scope>
    <source>
        <strain evidence="13 14">SOSP1-30</strain>
    </source>
</reference>
<evidence type="ECO:0000256" key="9">
    <source>
        <dbReference type="ARBA" id="ARBA00023012"/>
    </source>
</evidence>
<evidence type="ECO:0000256" key="4">
    <source>
        <dbReference type="ARBA" id="ARBA00022692"/>
    </source>
</evidence>
<accession>A0ABQ3V2Z4</accession>
<dbReference type="Proteomes" id="UP000654345">
    <property type="component" value="Unassembled WGS sequence"/>
</dbReference>
<dbReference type="Pfam" id="PF13493">
    <property type="entry name" value="DUF4118"/>
    <property type="match status" value="1"/>
</dbReference>
<keyword evidence="7" id="KW-0067">ATP-binding</keyword>
<dbReference type="InterPro" id="IPR029016">
    <property type="entry name" value="GAF-like_dom_sf"/>
</dbReference>
<comment type="subcellular location">
    <subcellularLocation>
        <location evidence="1">Membrane</location>
        <topology evidence="1">Multi-pass membrane protein</topology>
    </subcellularLocation>
</comment>
<organism evidence="13 14">
    <name type="scientific">Ktedonobacter robiniae</name>
    <dbReference type="NCBI Taxonomy" id="2778365"/>
    <lineage>
        <taxon>Bacteria</taxon>
        <taxon>Bacillati</taxon>
        <taxon>Chloroflexota</taxon>
        <taxon>Ktedonobacteria</taxon>
        <taxon>Ktedonobacterales</taxon>
        <taxon>Ktedonobacteraceae</taxon>
        <taxon>Ktedonobacter</taxon>
    </lineage>
</organism>
<evidence type="ECO:0000256" key="2">
    <source>
        <dbReference type="ARBA" id="ARBA00022553"/>
    </source>
</evidence>
<evidence type="ECO:0000259" key="12">
    <source>
        <dbReference type="Pfam" id="PF13493"/>
    </source>
</evidence>
<keyword evidence="6" id="KW-0418">Kinase</keyword>
<evidence type="ECO:0000256" key="6">
    <source>
        <dbReference type="ARBA" id="ARBA00022777"/>
    </source>
</evidence>
<sequence>MQNIKQLSSQGTSRRISSLQLIMRGTLAISAPLAMTGIISDFQLYPRIPNISILYLLIILGLASLFDFYIAALAALTAFLAFDYFLVPPLYMFTINRWEEWIALFIFLATALLTSQLTVALRRQTARATHREREAKILYEMIHLTNSQESFETQVQIMIDTLMHVFGSWGIQDCTLLLPDQEGNLTLPATAPIPLTQDERMLAVAAMHRHEIVEKRIAPSPISRDIVKHISYYDTAIGPITILRFIPLNANGETLGIVCLRIQNPVSWFSNIANMQREQSRTHSRIDFFWTFLEQVASILDRSRLRSFSAPRKQL</sequence>
<feature type="domain" description="Sensor protein KdpD transmembrane" evidence="12">
    <location>
        <begin position="27"/>
        <end position="131"/>
    </location>
</feature>
<keyword evidence="8 11" id="KW-1133">Transmembrane helix</keyword>
<feature type="transmembrane region" description="Helical" evidence="11">
    <location>
        <begin position="21"/>
        <end position="42"/>
    </location>
</feature>
<dbReference type="Gene3D" id="3.30.450.40">
    <property type="match status" value="1"/>
</dbReference>
<dbReference type="InterPro" id="IPR052023">
    <property type="entry name" value="Histidine_kinase_KdpD"/>
</dbReference>
<evidence type="ECO:0000256" key="1">
    <source>
        <dbReference type="ARBA" id="ARBA00004141"/>
    </source>
</evidence>
<feature type="transmembrane region" description="Helical" evidence="11">
    <location>
        <begin position="54"/>
        <end position="81"/>
    </location>
</feature>
<keyword evidence="10 11" id="KW-0472">Membrane</keyword>
<dbReference type="PANTHER" id="PTHR45569">
    <property type="entry name" value="SENSOR PROTEIN KDPD"/>
    <property type="match status" value="1"/>
</dbReference>
<evidence type="ECO:0000256" key="11">
    <source>
        <dbReference type="SAM" id="Phobius"/>
    </source>
</evidence>
<name>A0ABQ3V2Z4_9CHLR</name>
<keyword evidence="9" id="KW-0902">Two-component regulatory system</keyword>
<keyword evidence="3" id="KW-0808">Transferase</keyword>
<evidence type="ECO:0000313" key="13">
    <source>
        <dbReference type="EMBL" id="GHO58932.1"/>
    </source>
</evidence>
<evidence type="ECO:0000256" key="3">
    <source>
        <dbReference type="ARBA" id="ARBA00022679"/>
    </source>
</evidence>